<dbReference type="InterPro" id="IPR038726">
    <property type="entry name" value="PDDEXK_AddAB-type"/>
</dbReference>
<dbReference type="AlphaFoldDB" id="F8AX65"/>
<keyword evidence="6 15" id="KW-0347">Helicase</keyword>
<dbReference type="Gene3D" id="1.10.486.10">
    <property type="entry name" value="PCRA, domain 4"/>
    <property type="match status" value="1"/>
</dbReference>
<comment type="catalytic activity">
    <reaction evidence="14">
        <text>ATP + H2O = ADP + phosphate + H(+)</text>
        <dbReference type="Rhea" id="RHEA:13065"/>
        <dbReference type="ChEBI" id="CHEBI:15377"/>
        <dbReference type="ChEBI" id="CHEBI:15378"/>
        <dbReference type="ChEBI" id="CHEBI:30616"/>
        <dbReference type="ChEBI" id="CHEBI:43474"/>
        <dbReference type="ChEBI" id="CHEBI:456216"/>
        <dbReference type="EC" id="5.6.2.4"/>
    </reaction>
</comment>
<feature type="region of interest" description="Disordered" evidence="16">
    <location>
        <begin position="618"/>
        <end position="683"/>
    </location>
</feature>
<dbReference type="InterPro" id="IPR013986">
    <property type="entry name" value="DExx_box_DNA_helicase_dom_sf"/>
</dbReference>
<comment type="catalytic activity">
    <reaction evidence="12">
        <text>Couples ATP hydrolysis with the unwinding of duplex DNA by translocating in the 3'-5' direction.</text>
        <dbReference type="EC" id="5.6.2.4"/>
    </reaction>
</comment>
<keyword evidence="2" id="KW-0540">Nuclease</keyword>
<dbReference type="KEGG" id="fsy:FsymDg_0907"/>
<dbReference type="eggNOG" id="COG2887">
    <property type="taxonomic scope" value="Bacteria"/>
</dbReference>
<feature type="domain" description="UvrD-like helicase C-terminal" evidence="18">
    <location>
        <begin position="460"/>
        <end position="822"/>
    </location>
</feature>
<feature type="region of interest" description="Disordered" evidence="16">
    <location>
        <begin position="137"/>
        <end position="214"/>
    </location>
</feature>
<dbReference type="GO" id="GO:0000725">
    <property type="term" value="P:recombinational repair"/>
    <property type="evidence" value="ECO:0007669"/>
    <property type="project" value="TreeGrafter"/>
</dbReference>
<dbReference type="STRING" id="656024.FsymDg_0907"/>
<dbReference type="Proteomes" id="UP000001549">
    <property type="component" value="Chromosome"/>
</dbReference>
<evidence type="ECO:0000256" key="8">
    <source>
        <dbReference type="ARBA" id="ARBA00022840"/>
    </source>
</evidence>
<keyword evidence="9" id="KW-0238">DNA-binding</keyword>
<dbReference type="EMBL" id="CP002801">
    <property type="protein sequence ID" value="AEH08414.1"/>
    <property type="molecule type" value="Genomic_DNA"/>
</dbReference>
<evidence type="ECO:0000256" key="9">
    <source>
        <dbReference type="ARBA" id="ARBA00023125"/>
    </source>
</evidence>
<evidence type="ECO:0000256" key="11">
    <source>
        <dbReference type="ARBA" id="ARBA00023235"/>
    </source>
</evidence>
<feature type="binding site" evidence="15">
    <location>
        <begin position="87"/>
        <end position="94"/>
    </location>
    <ligand>
        <name>ATP</name>
        <dbReference type="ChEBI" id="CHEBI:30616"/>
    </ligand>
</feature>
<dbReference type="Pfam" id="PF12705">
    <property type="entry name" value="PDDEXK_1"/>
    <property type="match status" value="1"/>
</dbReference>
<evidence type="ECO:0000256" key="13">
    <source>
        <dbReference type="ARBA" id="ARBA00034808"/>
    </source>
</evidence>
<gene>
    <name evidence="19" type="ordered locus">FsymDg_0907</name>
</gene>
<sequence length="1228" mass="129436">MTASGDRLAVGAASRPACGSPRPGEGPPPGGGLGAGGAPRLEGGPHAGDGPPAPLVPEDLRDLLGVPFTSEQIAAATAPLEPGVIVAGAGSGKTSVMAARVVWLVATGQVAPGDVLGLTFTTKAAGELTDRIRRGLAKAGPVGTADGPRGVPPGQREAGVPAAPGAGHGAWGALPGQRGAGLISGPREGDPAGHQEDGAPQPSPGGDSDVDGEPVVSTYHSFAKRLITDHALRLGVEPGFRLLADATRFQLASRVLRQHRGPVEALTRPMSMLTGDLVALEAELSEHLVDPDALAAFELDRLAELEAAIAAGRCAARNRGHVDTLGRMVMAARARRELAAMVAEYRAAKQELEVIDFGDLVTLAVRLADSVPEVGALERARARVVLLDEYQDTSVAQRRMLAGLFGGGHPVTAVGDPCQAIYGWRGASVANLDGFPAHFRRCDGEPARVYELTVNQRSGGRLLSLANTVAATLRARHRVARLRPRPDVAEHGTTVVALHPTWAGEVRWVAATLREIVDAGRARPGECAVLVRARSDVPALYAALLAAGLPVEVVGLGGLLSLPEVADVIATLEVLDDPTANAALVRLLTGPRVRLGRRDLAALGRAARAAVRVGTDRAAVLDQPAPGPQASRQPQSSAGHAGHAGHDGGAGYGDGAGHGGHGGHDGARPPGPADPLSSLDPLDEAVTGIDPCDVVALADVLDDPGDEVSPAGRARLRILAGELRHLRAHVDEPLLDVIHRVVEVTGLDVELAASPEAVTAHRRDNIAAFVDVVANFEGLDNDSVHSFLAFLRAAREHERGLDATSPSGADAVQLMTVHKSKGLEWEVVAVPNLSRKVFPVTTVRSKWTTVASVLPTPLRGDADDLPALRGHDKAALADFTAECDAYLEREERRLGYVAFTRAKSLLLGSGHWWGSSQRRPRGPSAFLDELHDHARAGGGRVALWAPPPSEGETNPQLAGMDDLDWPLPYEPVAFARRQAVAREVSGYLAALTASRPLPDDDHERMTPAERQMLTELDADVELLLAEARRARRVVREVELPRALTASQVVRLRADPAGLARDLARPMPRQPVPQARRGTAFHSWVEGMFEQTPLIDLDDLPGAADEGVDDADAADAAVLREAFLASPYGQRSPFAVEAPFELLIGGRAVRGRIDAVYDLGDGRWEVVDWKTGRRQADAVQLAVYRLAWARLRGVALDAVDAAFLYVRSGEVVRPKLLSEPELEALLTPP</sequence>
<comment type="similarity">
    <text evidence="1">Belongs to the helicase family. UvrD subfamily.</text>
</comment>
<feature type="region of interest" description="Disordered" evidence="16">
    <location>
        <begin position="1"/>
        <end position="55"/>
    </location>
</feature>
<dbReference type="GO" id="GO:0005829">
    <property type="term" value="C:cytosol"/>
    <property type="evidence" value="ECO:0007669"/>
    <property type="project" value="TreeGrafter"/>
</dbReference>
<feature type="compositionally biased region" description="Low complexity" evidence="16">
    <location>
        <begin position="38"/>
        <end position="50"/>
    </location>
</feature>
<dbReference type="eggNOG" id="COG0210">
    <property type="taxonomic scope" value="Bacteria"/>
</dbReference>
<dbReference type="GO" id="GO:0004527">
    <property type="term" value="F:exonuclease activity"/>
    <property type="evidence" value="ECO:0007669"/>
    <property type="project" value="UniProtKB-KW"/>
</dbReference>
<dbReference type="Pfam" id="PF13361">
    <property type="entry name" value="UvrD_C"/>
    <property type="match status" value="2"/>
</dbReference>
<reference evidence="19 20" key="1">
    <citation type="submission" date="2011-05" db="EMBL/GenBank/DDBJ databases">
        <title>Complete sequence of chromosome of Frankia symbiont of Datisca glomerata.</title>
        <authorList>
            <consortium name="US DOE Joint Genome Institute"/>
            <person name="Lucas S."/>
            <person name="Han J."/>
            <person name="Lapidus A."/>
            <person name="Cheng J.-F."/>
            <person name="Goodwin L."/>
            <person name="Pitluck S."/>
            <person name="Peters L."/>
            <person name="Mikhailova N."/>
            <person name="Chertkov O."/>
            <person name="Teshima H."/>
            <person name="Han C."/>
            <person name="Tapia R."/>
            <person name="Land M."/>
            <person name="Hauser L."/>
            <person name="Kyrpides N."/>
            <person name="Ivanova N."/>
            <person name="Pagani I."/>
            <person name="Berry A."/>
            <person name="Pawlowski K."/>
            <person name="Persson T."/>
            <person name="Vanden Heuvel B."/>
            <person name="Benson D."/>
            <person name="Woyke T."/>
        </authorList>
    </citation>
    <scope>NUCLEOTIDE SEQUENCE [LARGE SCALE GENOMIC DNA]</scope>
    <source>
        <strain evidence="20">4085684</strain>
    </source>
</reference>
<keyword evidence="7" id="KW-0269">Exonuclease</keyword>
<proteinExistence type="inferred from homology"/>
<feature type="compositionally biased region" description="Basic and acidic residues" evidence="16">
    <location>
        <begin position="187"/>
        <end position="197"/>
    </location>
</feature>
<dbReference type="Gene3D" id="3.90.320.10">
    <property type="match status" value="1"/>
</dbReference>
<evidence type="ECO:0000256" key="3">
    <source>
        <dbReference type="ARBA" id="ARBA00022741"/>
    </source>
</evidence>
<dbReference type="InterPro" id="IPR000212">
    <property type="entry name" value="DNA_helicase_UvrD/REP"/>
</dbReference>
<dbReference type="GO" id="GO:0003677">
    <property type="term" value="F:DNA binding"/>
    <property type="evidence" value="ECO:0007669"/>
    <property type="project" value="UniProtKB-KW"/>
</dbReference>
<evidence type="ECO:0000256" key="2">
    <source>
        <dbReference type="ARBA" id="ARBA00022722"/>
    </source>
</evidence>
<dbReference type="InterPro" id="IPR014016">
    <property type="entry name" value="UvrD-like_ATP-bd"/>
</dbReference>
<keyword evidence="11" id="KW-0413">Isomerase</keyword>
<dbReference type="PANTHER" id="PTHR11070">
    <property type="entry name" value="UVRD / RECB / PCRA DNA HELICASE FAMILY MEMBER"/>
    <property type="match status" value="1"/>
</dbReference>
<dbReference type="Gene3D" id="1.10.10.160">
    <property type="match status" value="1"/>
</dbReference>
<evidence type="ECO:0000256" key="12">
    <source>
        <dbReference type="ARBA" id="ARBA00034617"/>
    </source>
</evidence>
<keyword evidence="3 15" id="KW-0547">Nucleotide-binding</keyword>
<accession>F8AX65</accession>
<dbReference type="PANTHER" id="PTHR11070:SF55">
    <property type="entry name" value="DNA 3'-5' HELICASE"/>
    <property type="match status" value="1"/>
</dbReference>
<dbReference type="PROSITE" id="PS51217">
    <property type="entry name" value="UVRD_HELICASE_CTER"/>
    <property type="match status" value="1"/>
</dbReference>
<dbReference type="InterPro" id="IPR011604">
    <property type="entry name" value="PDDEXK-like_dom_sf"/>
</dbReference>
<keyword evidence="4" id="KW-0227">DNA damage</keyword>
<evidence type="ECO:0000256" key="6">
    <source>
        <dbReference type="ARBA" id="ARBA00022806"/>
    </source>
</evidence>
<dbReference type="GO" id="GO:0043138">
    <property type="term" value="F:3'-5' DNA helicase activity"/>
    <property type="evidence" value="ECO:0007669"/>
    <property type="project" value="UniProtKB-EC"/>
</dbReference>
<evidence type="ECO:0000256" key="4">
    <source>
        <dbReference type="ARBA" id="ARBA00022763"/>
    </source>
</evidence>
<feature type="compositionally biased region" description="Low complexity" evidence="16">
    <location>
        <begin position="158"/>
        <end position="176"/>
    </location>
</feature>
<feature type="compositionally biased region" description="Gly residues" evidence="16">
    <location>
        <begin position="647"/>
        <end position="660"/>
    </location>
</feature>
<dbReference type="Pfam" id="PF00580">
    <property type="entry name" value="UvrD-helicase"/>
    <property type="match status" value="1"/>
</dbReference>
<organism evidence="19 20">
    <name type="scientific">Candidatus Protofrankia datiscae</name>
    <dbReference type="NCBI Taxonomy" id="2716812"/>
    <lineage>
        <taxon>Bacteria</taxon>
        <taxon>Bacillati</taxon>
        <taxon>Actinomycetota</taxon>
        <taxon>Actinomycetes</taxon>
        <taxon>Frankiales</taxon>
        <taxon>Frankiaceae</taxon>
        <taxon>Protofrankia</taxon>
    </lineage>
</organism>
<keyword evidence="20" id="KW-1185">Reference proteome</keyword>
<evidence type="ECO:0000256" key="15">
    <source>
        <dbReference type="PROSITE-ProRule" id="PRU00560"/>
    </source>
</evidence>
<dbReference type="InterPro" id="IPR011335">
    <property type="entry name" value="Restrct_endonuc-II-like"/>
</dbReference>
<dbReference type="CDD" id="cd17932">
    <property type="entry name" value="DEXQc_UvrD"/>
    <property type="match status" value="1"/>
</dbReference>
<keyword evidence="10" id="KW-0234">DNA repair</keyword>
<dbReference type="EC" id="5.6.2.4" evidence="13"/>
<keyword evidence="8 15" id="KW-0067">ATP-binding</keyword>
<keyword evidence="5 15" id="KW-0378">Hydrolase</keyword>
<protein>
    <recommendedName>
        <fullName evidence="13">DNA 3'-5' helicase</fullName>
        <ecNumber evidence="13">5.6.2.4</ecNumber>
    </recommendedName>
</protein>
<dbReference type="InterPro" id="IPR014017">
    <property type="entry name" value="DNA_helicase_UvrD-like_C"/>
</dbReference>
<dbReference type="SUPFAM" id="SSF52980">
    <property type="entry name" value="Restriction endonuclease-like"/>
    <property type="match status" value="1"/>
</dbReference>
<evidence type="ECO:0000256" key="5">
    <source>
        <dbReference type="ARBA" id="ARBA00022801"/>
    </source>
</evidence>
<evidence type="ECO:0000313" key="20">
    <source>
        <dbReference type="Proteomes" id="UP000001549"/>
    </source>
</evidence>
<dbReference type="HOGENOM" id="CLU_003630_1_1_11"/>
<dbReference type="GO" id="GO:0033202">
    <property type="term" value="C:DNA helicase complex"/>
    <property type="evidence" value="ECO:0007669"/>
    <property type="project" value="TreeGrafter"/>
</dbReference>
<dbReference type="RefSeq" id="WP_013872392.1">
    <property type="nucleotide sequence ID" value="NC_015656.1"/>
</dbReference>
<evidence type="ECO:0000313" key="19">
    <source>
        <dbReference type="EMBL" id="AEH08414.1"/>
    </source>
</evidence>
<evidence type="ECO:0000259" key="17">
    <source>
        <dbReference type="PROSITE" id="PS51198"/>
    </source>
</evidence>
<name>F8AX65_9ACTN</name>
<dbReference type="PROSITE" id="PS51198">
    <property type="entry name" value="UVRD_HELICASE_ATP_BIND"/>
    <property type="match status" value="1"/>
</dbReference>
<evidence type="ECO:0000256" key="1">
    <source>
        <dbReference type="ARBA" id="ARBA00009922"/>
    </source>
</evidence>
<dbReference type="Gene3D" id="3.40.50.300">
    <property type="entry name" value="P-loop containing nucleotide triphosphate hydrolases"/>
    <property type="match status" value="4"/>
</dbReference>
<evidence type="ECO:0000259" key="18">
    <source>
        <dbReference type="PROSITE" id="PS51217"/>
    </source>
</evidence>
<evidence type="ECO:0000256" key="7">
    <source>
        <dbReference type="ARBA" id="ARBA00022839"/>
    </source>
</evidence>
<evidence type="ECO:0000256" key="14">
    <source>
        <dbReference type="ARBA" id="ARBA00048988"/>
    </source>
</evidence>
<evidence type="ECO:0000256" key="10">
    <source>
        <dbReference type="ARBA" id="ARBA00023204"/>
    </source>
</evidence>
<dbReference type="SUPFAM" id="SSF52540">
    <property type="entry name" value="P-loop containing nucleoside triphosphate hydrolases"/>
    <property type="match status" value="1"/>
</dbReference>
<dbReference type="InterPro" id="IPR027417">
    <property type="entry name" value="P-loop_NTPase"/>
</dbReference>
<dbReference type="GO" id="GO:0005524">
    <property type="term" value="F:ATP binding"/>
    <property type="evidence" value="ECO:0007669"/>
    <property type="project" value="UniProtKB-UniRule"/>
</dbReference>
<evidence type="ECO:0000256" key="16">
    <source>
        <dbReference type="SAM" id="MobiDB-lite"/>
    </source>
</evidence>
<feature type="domain" description="UvrD-like helicase ATP-binding" evidence="17">
    <location>
        <begin position="66"/>
        <end position="459"/>
    </location>
</feature>